<dbReference type="GO" id="GO:0009277">
    <property type="term" value="C:fungal-type cell wall"/>
    <property type="evidence" value="ECO:0007669"/>
    <property type="project" value="UniProtKB-ARBA"/>
</dbReference>
<keyword evidence="11" id="KW-1185">Reference proteome</keyword>
<evidence type="ECO:0000256" key="6">
    <source>
        <dbReference type="ARBA" id="ARBA00060953"/>
    </source>
</evidence>
<dbReference type="GO" id="GO:0005576">
    <property type="term" value="C:extracellular region"/>
    <property type="evidence" value="ECO:0007669"/>
    <property type="project" value="TreeGrafter"/>
</dbReference>
<evidence type="ECO:0000313" key="10">
    <source>
        <dbReference type="EMBL" id="KAH8692228.1"/>
    </source>
</evidence>
<dbReference type="Gene3D" id="1.20.1280.140">
    <property type="match status" value="1"/>
</dbReference>
<evidence type="ECO:0000256" key="9">
    <source>
        <dbReference type="SAM" id="SignalP"/>
    </source>
</evidence>
<feature type="region of interest" description="Disordered" evidence="8">
    <location>
        <begin position="183"/>
        <end position="259"/>
    </location>
</feature>
<evidence type="ECO:0000256" key="5">
    <source>
        <dbReference type="ARBA" id="ARBA00023121"/>
    </source>
</evidence>
<dbReference type="AlphaFoldDB" id="A0AAD4KKC1"/>
<keyword evidence="2" id="KW-0134">Cell wall</keyword>
<dbReference type="PANTHER" id="PTHR38123">
    <property type="entry name" value="CELL WALL SERINE-THREONINE-RICH GALACTOMANNOPROTEIN MP1 (AFU_ORTHOLOGUE AFUA_4G03240)"/>
    <property type="match status" value="1"/>
</dbReference>
<comment type="subcellular location">
    <subcellularLocation>
        <location evidence="1">Secreted</location>
        <location evidence="1">Cell wall</location>
    </subcellularLocation>
</comment>
<dbReference type="RefSeq" id="XP_046068225.1">
    <property type="nucleotide sequence ID" value="XM_046218618.1"/>
</dbReference>
<comment type="similarity">
    <text evidence="6">Belongs to the cell wall mannoprotein 1 family.</text>
</comment>
<keyword evidence="4 9" id="KW-0732">Signal</keyword>
<sequence length="289" mass="27758">MKFTTSIVALGLAVQAMATPTVVERKATLAQRDLAAFQSVLSGIQDQVKSFDTAITGYSGGDTTALLAAASKITTTTNSGVSSLSSEATLSESDALQLTSPVQDLTSTINTAISDLISKKSQLVAAGQGATVETNLQGQYDAAKKLADTISGKVPSALSGVAATLASGITAAIQKGIDAFKGTGGSTGSATSATATATSAPGSTAPASTAPGSTAPGTTAHGSTATASATSPAGSSSVVPGSGTATSSGLVPGSGTTGTSTSPAFTNLASGNKVNTVGLLAAVAALFAF</sequence>
<dbReference type="Pfam" id="PF12296">
    <property type="entry name" value="HsbA"/>
    <property type="match status" value="1"/>
</dbReference>
<dbReference type="InterPro" id="IPR021054">
    <property type="entry name" value="Cell_wall_mannoprotein_1"/>
</dbReference>
<keyword evidence="5" id="KW-0446">Lipid-binding</keyword>
<organism evidence="10 11">
    <name type="scientific">Talaromyces proteolyticus</name>
    <dbReference type="NCBI Taxonomy" id="1131652"/>
    <lineage>
        <taxon>Eukaryota</taxon>
        <taxon>Fungi</taxon>
        <taxon>Dikarya</taxon>
        <taxon>Ascomycota</taxon>
        <taxon>Pezizomycotina</taxon>
        <taxon>Eurotiomycetes</taxon>
        <taxon>Eurotiomycetidae</taxon>
        <taxon>Eurotiales</taxon>
        <taxon>Trichocomaceae</taxon>
        <taxon>Talaromyces</taxon>
        <taxon>Talaromyces sect. Bacilispori</taxon>
    </lineage>
</organism>
<evidence type="ECO:0000256" key="3">
    <source>
        <dbReference type="ARBA" id="ARBA00022525"/>
    </source>
</evidence>
<evidence type="ECO:0000256" key="1">
    <source>
        <dbReference type="ARBA" id="ARBA00004191"/>
    </source>
</evidence>
<name>A0AAD4KKC1_9EURO</name>
<evidence type="ECO:0000256" key="4">
    <source>
        <dbReference type="ARBA" id="ARBA00022729"/>
    </source>
</evidence>
<keyword evidence="3" id="KW-0964">Secreted</keyword>
<dbReference type="FunFam" id="1.20.1280.140:FF:000001">
    <property type="entry name" value="Cell wall serine-threonine-rich galactomannoprotein Mp1"/>
    <property type="match status" value="1"/>
</dbReference>
<evidence type="ECO:0000256" key="8">
    <source>
        <dbReference type="SAM" id="MobiDB-lite"/>
    </source>
</evidence>
<protein>
    <recommendedName>
        <fullName evidence="7">Cell wall mannoprotein 1</fullName>
    </recommendedName>
</protein>
<dbReference type="PANTHER" id="PTHR38123:SF6">
    <property type="entry name" value="CELL WALL SERINE-THREONINE-RICH GALACTOMANNOPROTEIN MP1 (AFU_ORTHOLOGUE AFUA_4G03240)"/>
    <property type="match status" value="1"/>
</dbReference>
<reference evidence="10" key="1">
    <citation type="submission" date="2021-12" db="EMBL/GenBank/DDBJ databases">
        <title>Convergent genome expansion in fungi linked to evolution of root-endophyte symbiosis.</title>
        <authorList>
            <consortium name="DOE Joint Genome Institute"/>
            <person name="Ke Y.-H."/>
            <person name="Bonito G."/>
            <person name="Liao H.-L."/>
            <person name="Looney B."/>
            <person name="Rojas-Flechas A."/>
            <person name="Nash J."/>
            <person name="Hameed K."/>
            <person name="Schadt C."/>
            <person name="Martin F."/>
            <person name="Crous P.W."/>
            <person name="Miettinen O."/>
            <person name="Magnuson J.K."/>
            <person name="Labbe J."/>
            <person name="Jacobson D."/>
            <person name="Doktycz M.J."/>
            <person name="Veneault-Fourrey C."/>
            <person name="Kuo A."/>
            <person name="Mondo S."/>
            <person name="Calhoun S."/>
            <person name="Riley R."/>
            <person name="Ohm R."/>
            <person name="LaButti K."/>
            <person name="Andreopoulos B."/>
            <person name="Pangilinan J."/>
            <person name="Nolan M."/>
            <person name="Tritt A."/>
            <person name="Clum A."/>
            <person name="Lipzen A."/>
            <person name="Daum C."/>
            <person name="Barry K."/>
            <person name="Grigoriev I.V."/>
            <person name="Vilgalys R."/>
        </authorList>
    </citation>
    <scope>NUCLEOTIDE SEQUENCE</scope>
    <source>
        <strain evidence="10">PMI_201</strain>
    </source>
</reference>
<comment type="caution">
    <text evidence="10">The sequence shown here is derived from an EMBL/GenBank/DDBJ whole genome shotgun (WGS) entry which is preliminary data.</text>
</comment>
<accession>A0AAD4KKC1</accession>
<evidence type="ECO:0000313" key="11">
    <source>
        <dbReference type="Proteomes" id="UP001201262"/>
    </source>
</evidence>
<evidence type="ECO:0000256" key="7">
    <source>
        <dbReference type="ARBA" id="ARBA00071527"/>
    </source>
</evidence>
<evidence type="ECO:0000256" key="2">
    <source>
        <dbReference type="ARBA" id="ARBA00022512"/>
    </source>
</evidence>
<proteinExistence type="inferred from homology"/>
<feature type="signal peptide" evidence="9">
    <location>
        <begin position="1"/>
        <end position="18"/>
    </location>
</feature>
<feature type="compositionally biased region" description="Low complexity" evidence="8">
    <location>
        <begin position="188"/>
        <end position="259"/>
    </location>
</feature>
<dbReference type="GeneID" id="70248905"/>
<gene>
    <name evidence="10" type="ORF">BGW36DRAFT_400287</name>
</gene>
<dbReference type="Gene3D" id="6.10.140.790">
    <property type="match status" value="1"/>
</dbReference>
<dbReference type="GO" id="GO:0008289">
    <property type="term" value="F:lipid binding"/>
    <property type="evidence" value="ECO:0007669"/>
    <property type="project" value="UniProtKB-KW"/>
</dbReference>
<dbReference type="Proteomes" id="UP001201262">
    <property type="component" value="Unassembled WGS sequence"/>
</dbReference>
<dbReference type="EMBL" id="JAJTJA010000011">
    <property type="protein sequence ID" value="KAH8692228.1"/>
    <property type="molecule type" value="Genomic_DNA"/>
</dbReference>
<feature type="chain" id="PRO_5042220487" description="Cell wall mannoprotein 1" evidence="9">
    <location>
        <begin position="19"/>
        <end position="289"/>
    </location>
</feature>